<organism evidence="2 3">
    <name type="scientific">Aeromonas caviae</name>
    <name type="common">Aeromonas punctata</name>
    <dbReference type="NCBI Taxonomy" id="648"/>
    <lineage>
        <taxon>Bacteria</taxon>
        <taxon>Pseudomonadati</taxon>
        <taxon>Pseudomonadota</taxon>
        <taxon>Gammaproteobacteria</taxon>
        <taxon>Aeromonadales</taxon>
        <taxon>Aeromonadaceae</taxon>
        <taxon>Aeromonas</taxon>
    </lineage>
</organism>
<dbReference type="RefSeq" id="WP_323581015.1">
    <property type="nucleotide sequence ID" value="NZ_JAYGOJ010000194.1"/>
</dbReference>
<evidence type="ECO:0000313" key="3">
    <source>
        <dbReference type="Proteomes" id="UP001304847"/>
    </source>
</evidence>
<protein>
    <recommendedName>
        <fullName evidence="1">GIY-YIG domain-containing protein</fullName>
    </recommendedName>
</protein>
<dbReference type="EMBL" id="JAYGOJ010000194">
    <property type="protein sequence ID" value="MEA9438331.1"/>
    <property type="molecule type" value="Genomic_DNA"/>
</dbReference>
<reference evidence="2 3" key="1">
    <citation type="submission" date="2023-12" db="EMBL/GenBank/DDBJ databases">
        <title>Characterization of antibiotic resistance in Aeromonas spp. in hospital effluent.</title>
        <authorList>
            <person name="Negoseki B.R.S."/>
            <person name="Krul D."/>
            <person name="Siqueira A.C."/>
            <person name="Almeida M."/>
            <person name="Mesa D."/>
            <person name="Conte D."/>
            <person name="Dalla-Costa L.M."/>
        </authorList>
    </citation>
    <scope>NUCLEOTIDE SEQUENCE [LARGE SCALE GENOMIC DNA]</scope>
    <source>
        <strain evidence="2 3">36v</strain>
    </source>
</reference>
<dbReference type="PROSITE" id="PS50164">
    <property type="entry name" value="GIY_YIG"/>
    <property type="match status" value="1"/>
</dbReference>
<sequence length="78" mass="9002">MVKRVEKHVFGKGALFTRINKPQRLLTAKPFPSKHEALKVEKQIKKMPVQGKRILASVWDSEREQLGLELPDLQQVLN</sequence>
<keyword evidence="3" id="KW-1185">Reference proteome</keyword>
<dbReference type="Gene3D" id="3.40.1440.10">
    <property type="entry name" value="GIY-YIG endonuclease"/>
    <property type="match status" value="1"/>
</dbReference>
<comment type="caution">
    <text evidence="2">The sequence shown here is derived from an EMBL/GenBank/DDBJ whole genome shotgun (WGS) entry which is preliminary data.</text>
</comment>
<accession>A0ABU5WDM2</accession>
<name>A0ABU5WDM2_AERCA</name>
<evidence type="ECO:0000259" key="1">
    <source>
        <dbReference type="PROSITE" id="PS50164"/>
    </source>
</evidence>
<gene>
    <name evidence="2" type="ORF">VCX44_21625</name>
</gene>
<dbReference type="InterPro" id="IPR000305">
    <property type="entry name" value="GIY-YIG_endonuc"/>
</dbReference>
<proteinExistence type="predicted"/>
<dbReference type="Proteomes" id="UP001304847">
    <property type="component" value="Unassembled WGS sequence"/>
</dbReference>
<evidence type="ECO:0000313" key="2">
    <source>
        <dbReference type="EMBL" id="MEA9438331.1"/>
    </source>
</evidence>
<dbReference type="InterPro" id="IPR035901">
    <property type="entry name" value="GIY-YIG_endonuc_sf"/>
</dbReference>
<feature type="domain" description="GIY-YIG" evidence="1">
    <location>
        <begin position="1"/>
        <end position="54"/>
    </location>
</feature>